<organism evidence="15">
    <name type="scientific">uncultured Desulfobacterium sp</name>
    <dbReference type="NCBI Taxonomy" id="201089"/>
    <lineage>
        <taxon>Bacteria</taxon>
        <taxon>Pseudomonadati</taxon>
        <taxon>Thermodesulfobacteriota</taxon>
        <taxon>Desulfobacteria</taxon>
        <taxon>Desulfobacterales</taxon>
        <taxon>Desulfobacteriaceae</taxon>
        <taxon>Desulfobacterium</taxon>
        <taxon>environmental samples</taxon>
    </lineage>
</organism>
<dbReference type="EC" id="2.5.1.3" evidence="9"/>
<evidence type="ECO:0000256" key="8">
    <source>
        <dbReference type="ARBA" id="ARBA00047883"/>
    </source>
</evidence>
<dbReference type="InterPro" id="IPR036206">
    <property type="entry name" value="ThiamineP_synth_sf"/>
</dbReference>
<dbReference type="GO" id="GO:0005524">
    <property type="term" value="F:ATP binding"/>
    <property type="evidence" value="ECO:0007669"/>
    <property type="project" value="UniProtKB-UniRule"/>
</dbReference>
<comment type="cofactor">
    <cofactor evidence="9">
        <name>Mg(2+)</name>
        <dbReference type="ChEBI" id="CHEBI:18420"/>
    </cofactor>
    <text evidence="9">Binds 1 Mg(2+) ion per subunit.</text>
</comment>
<feature type="binding site" evidence="9">
    <location>
        <position position="168"/>
    </location>
    <ligand>
        <name>2-[(2R,5Z)-2-carboxy-4-methylthiazol-5(2H)-ylidene]ethyl phosphate</name>
        <dbReference type="ChEBI" id="CHEBI:62899"/>
    </ligand>
</feature>
<dbReference type="InterPro" id="IPR022998">
    <property type="entry name" value="ThiamineP_synth_TenI"/>
</dbReference>
<comment type="function">
    <text evidence="10">Catalyzes the ATP-dependent phosphorylation of thiamine-monophosphate (TMP) to form thiamine-pyrophosphate (TPP), the active form of vitamin B1.</text>
</comment>
<dbReference type="HAMAP" id="MF_02128">
    <property type="entry name" value="TMP_kinase"/>
    <property type="match status" value="1"/>
</dbReference>
<feature type="binding site" evidence="9">
    <location>
        <position position="111"/>
    </location>
    <ligand>
        <name>4-amino-2-methyl-5-(diphosphooxymethyl)pyrimidine</name>
        <dbReference type="ChEBI" id="CHEBI:57841"/>
    </ligand>
</feature>
<keyword evidence="10" id="KW-0418">Kinase</keyword>
<feature type="binding site" evidence="10">
    <location>
        <position position="344"/>
    </location>
    <ligand>
        <name>Mg(2+)</name>
        <dbReference type="ChEBI" id="CHEBI:18420"/>
        <label>1</label>
    </ligand>
</feature>
<comment type="similarity">
    <text evidence="10">Belongs to the thiamine-monophosphate kinase family.</text>
</comment>
<keyword evidence="5 9" id="KW-0784">Thiamine biosynthesis</keyword>
<dbReference type="PANTHER" id="PTHR30270">
    <property type="entry name" value="THIAMINE-MONOPHOSPHATE KINASE"/>
    <property type="match status" value="1"/>
</dbReference>
<evidence type="ECO:0000256" key="9">
    <source>
        <dbReference type="HAMAP-Rule" id="MF_00097"/>
    </source>
</evidence>
<evidence type="ECO:0000256" key="11">
    <source>
        <dbReference type="RuleBase" id="RU003826"/>
    </source>
</evidence>
<dbReference type="EMBL" id="FR695867">
    <property type="protein sequence ID" value="CBX27791.1"/>
    <property type="molecule type" value="Genomic_DNA"/>
</dbReference>
<dbReference type="SUPFAM" id="SSF51391">
    <property type="entry name" value="Thiamin phosphate synthase"/>
    <property type="match status" value="1"/>
</dbReference>
<feature type="binding site" evidence="9">
    <location>
        <begin position="188"/>
        <end position="189"/>
    </location>
    <ligand>
        <name>2-[(2R,5Z)-2-carboxy-4-methylthiazol-5(2H)-ylidene]ethyl phosphate</name>
        <dbReference type="ChEBI" id="CHEBI:62899"/>
    </ligand>
</feature>
<dbReference type="SUPFAM" id="SSF56042">
    <property type="entry name" value="PurM C-terminal domain-like"/>
    <property type="match status" value="1"/>
</dbReference>
<evidence type="ECO:0000256" key="3">
    <source>
        <dbReference type="ARBA" id="ARBA00022723"/>
    </source>
</evidence>
<dbReference type="CDD" id="cd00564">
    <property type="entry name" value="TMP_TenI"/>
    <property type="match status" value="1"/>
</dbReference>
<feature type="binding site" evidence="10">
    <location>
        <position position="434"/>
    </location>
    <ligand>
        <name>Mg(2+)</name>
        <dbReference type="ChEBI" id="CHEBI:18420"/>
        <label>5</label>
    </ligand>
</feature>
<evidence type="ECO:0000259" key="13">
    <source>
        <dbReference type="Pfam" id="PF00586"/>
    </source>
</evidence>
<feature type="binding site" evidence="10">
    <location>
        <position position="369"/>
    </location>
    <ligand>
        <name>ATP</name>
        <dbReference type="ChEBI" id="CHEBI:30616"/>
    </ligand>
</feature>
<accession>E1YBB4</accession>
<dbReference type="Gene3D" id="3.90.650.10">
    <property type="entry name" value="PurM-like C-terminal domain"/>
    <property type="match status" value="1"/>
</dbReference>
<evidence type="ECO:0000256" key="4">
    <source>
        <dbReference type="ARBA" id="ARBA00022842"/>
    </source>
</evidence>
<keyword evidence="4 9" id="KW-0460">Magnesium</keyword>
<feature type="binding site" evidence="9">
    <location>
        <position position="73"/>
    </location>
    <ligand>
        <name>Mg(2+)</name>
        <dbReference type="ChEBI" id="CHEBI:18420"/>
    </ligand>
</feature>
<comment type="catalytic activity">
    <reaction evidence="10">
        <text>thiamine phosphate + ATP = thiamine diphosphate + ADP</text>
        <dbReference type="Rhea" id="RHEA:15913"/>
        <dbReference type="ChEBI" id="CHEBI:30616"/>
        <dbReference type="ChEBI" id="CHEBI:37575"/>
        <dbReference type="ChEBI" id="CHEBI:58937"/>
        <dbReference type="ChEBI" id="CHEBI:456216"/>
        <dbReference type="EC" id="2.7.4.16"/>
    </reaction>
</comment>
<name>E1YBB4_9BACT</name>
<feature type="binding site" evidence="9">
    <location>
        <begin position="137"/>
        <end position="139"/>
    </location>
    <ligand>
        <name>2-[(2R,5Z)-2-carboxy-4-methylthiazol-5(2H)-ylidene]ethyl phosphate</name>
        <dbReference type="ChEBI" id="CHEBI:62899"/>
    </ligand>
</feature>
<keyword evidence="10" id="KW-0067">ATP-binding</keyword>
<feature type="domain" description="PurM-like N-terminal" evidence="13">
    <location>
        <begin position="250"/>
        <end position="360"/>
    </location>
</feature>
<feature type="binding site" evidence="9">
    <location>
        <position position="72"/>
    </location>
    <ligand>
        <name>4-amino-2-methyl-5-(diphosphooxymethyl)pyrimidine</name>
        <dbReference type="ChEBI" id="CHEBI:57841"/>
    </ligand>
</feature>
<dbReference type="InterPro" id="IPR006283">
    <property type="entry name" value="ThiL-like"/>
</dbReference>
<dbReference type="InterPro" id="IPR034291">
    <property type="entry name" value="TMP_synthase"/>
</dbReference>
<comment type="catalytic activity">
    <reaction evidence="6 9 11">
        <text>4-methyl-5-(2-phosphooxyethyl)-thiazole + 4-amino-2-methyl-5-(diphosphooxymethyl)pyrimidine + H(+) = thiamine phosphate + diphosphate</text>
        <dbReference type="Rhea" id="RHEA:22328"/>
        <dbReference type="ChEBI" id="CHEBI:15378"/>
        <dbReference type="ChEBI" id="CHEBI:33019"/>
        <dbReference type="ChEBI" id="CHEBI:37575"/>
        <dbReference type="ChEBI" id="CHEBI:57841"/>
        <dbReference type="ChEBI" id="CHEBI:58296"/>
        <dbReference type="EC" id="2.5.1.3"/>
    </reaction>
</comment>
<evidence type="ECO:0000313" key="15">
    <source>
        <dbReference type="EMBL" id="CBX27791.1"/>
    </source>
</evidence>
<feature type="binding site" evidence="10">
    <location>
        <position position="266"/>
    </location>
    <ligand>
        <name>Mg(2+)</name>
        <dbReference type="ChEBI" id="CHEBI:18420"/>
        <label>1</label>
    </ligand>
</feature>
<dbReference type="CDD" id="cd02194">
    <property type="entry name" value="ThiL"/>
    <property type="match status" value="1"/>
</dbReference>
<dbReference type="NCBIfam" id="TIGR01379">
    <property type="entry name" value="thiL"/>
    <property type="match status" value="1"/>
</dbReference>
<feature type="binding site" evidence="10">
    <location>
        <position position="267"/>
    </location>
    <ligand>
        <name>Mg(2+)</name>
        <dbReference type="ChEBI" id="CHEBI:18420"/>
        <label>2</label>
    </ligand>
</feature>
<comment type="catalytic activity">
    <reaction evidence="8 9 11">
        <text>2-[(2R,5Z)-2-carboxy-4-methylthiazol-5(2H)-ylidene]ethyl phosphate + 4-amino-2-methyl-5-(diphosphooxymethyl)pyrimidine + 2 H(+) = thiamine phosphate + CO2 + diphosphate</text>
        <dbReference type="Rhea" id="RHEA:47844"/>
        <dbReference type="ChEBI" id="CHEBI:15378"/>
        <dbReference type="ChEBI" id="CHEBI:16526"/>
        <dbReference type="ChEBI" id="CHEBI:33019"/>
        <dbReference type="ChEBI" id="CHEBI:37575"/>
        <dbReference type="ChEBI" id="CHEBI:57841"/>
        <dbReference type="ChEBI" id="CHEBI:62899"/>
        <dbReference type="EC" id="2.5.1.3"/>
    </reaction>
</comment>
<dbReference type="UniPathway" id="UPA00060">
    <property type="reaction ID" value="UER00141"/>
</dbReference>
<feature type="binding site" evidence="10">
    <location>
        <position position="433"/>
    </location>
    <ligand>
        <name>ATP</name>
        <dbReference type="ChEBI" id="CHEBI:30616"/>
    </ligand>
</feature>
<dbReference type="GO" id="GO:0000287">
    <property type="term" value="F:magnesium ion binding"/>
    <property type="evidence" value="ECO:0007669"/>
    <property type="project" value="UniProtKB-UniRule"/>
</dbReference>
<dbReference type="GO" id="GO:0009228">
    <property type="term" value="P:thiamine biosynthetic process"/>
    <property type="evidence" value="ECO:0007669"/>
    <property type="project" value="UniProtKB-KW"/>
</dbReference>
<dbReference type="EC" id="2.7.4.16" evidence="10"/>
<dbReference type="Gene3D" id="3.20.20.70">
    <property type="entry name" value="Aldolase class I"/>
    <property type="match status" value="1"/>
</dbReference>
<comment type="miscellaneous">
    <text evidence="10">Reaction mechanism of ThiL seems to utilize a direct, inline transfer of the gamma-phosphate of ATP to TMP rather than a phosphorylated enzyme intermediate.</text>
</comment>
<protein>
    <recommendedName>
        <fullName evidence="9 10">Multifunctional fusion protein</fullName>
    </recommendedName>
    <domain>
        <recommendedName>
            <fullName evidence="9">Thiamine-phosphate synthase</fullName>
            <shortName evidence="9">TP synthase</shortName>
            <shortName evidence="9">TPS</shortName>
            <ecNumber evidence="9">2.5.1.3</ecNumber>
        </recommendedName>
        <alternativeName>
            <fullName evidence="9">Thiamine-phosphate pyrophosphorylase</fullName>
            <shortName evidence="9">TMP pyrophosphorylase</shortName>
            <shortName evidence="9">TMP-PPase</shortName>
        </alternativeName>
    </domain>
    <domain>
        <recommendedName>
            <fullName evidence="10">Thiamine-monophosphate kinase</fullName>
            <shortName evidence="10">TMP kinase</shortName>
            <shortName evidence="10">Thiamine-phosphate kinase</shortName>
            <ecNumber evidence="10">2.7.4.16</ecNumber>
        </recommendedName>
    </domain>
</protein>
<evidence type="ECO:0000256" key="7">
    <source>
        <dbReference type="ARBA" id="ARBA00047851"/>
    </source>
</evidence>
<dbReference type="Gene3D" id="3.30.1330.10">
    <property type="entry name" value="PurM-like, N-terminal domain"/>
    <property type="match status" value="1"/>
</dbReference>
<dbReference type="Pfam" id="PF00586">
    <property type="entry name" value="AIRS"/>
    <property type="match status" value="1"/>
</dbReference>
<feature type="binding site" evidence="10">
    <location>
        <position position="267"/>
    </location>
    <ligand>
        <name>Mg(2+)</name>
        <dbReference type="ChEBI" id="CHEBI:18420"/>
        <label>1</label>
    </ligand>
</feature>
<feature type="binding site" evidence="10">
    <location>
        <position position="252"/>
    </location>
    <ligand>
        <name>Mg(2+)</name>
        <dbReference type="ChEBI" id="CHEBI:18420"/>
        <label>3</label>
    </ligand>
</feature>
<evidence type="ECO:0000256" key="12">
    <source>
        <dbReference type="RuleBase" id="RU004253"/>
    </source>
</evidence>
<dbReference type="Pfam" id="PF02581">
    <property type="entry name" value="TMP-TENI"/>
    <property type="match status" value="1"/>
</dbReference>
<feature type="binding site" evidence="10">
    <location>
        <position position="530"/>
    </location>
    <ligand>
        <name>substrate</name>
    </ligand>
</feature>
<evidence type="ECO:0000256" key="1">
    <source>
        <dbReference type="ARBA" id="ARBA00005165"/>
    </source>
</evidence>
<dbReference type="HAMAP" id="MF_00097">
    <property type="entry name" value="TMP_synthase"/>
    <property type="match status" value="1"/>
</dbReference>
<feature type="binding site" evidence="9">
    <location>
        <begin position="41"/>
        <end position="45"/>
    </location>
    <ligand>
        <name>4-amino-2-methyl-5-(diphosphooxymethyl)pyrimidine</name>
        <dbReference type="ChEBI" id="CHEBI:57841"/>
    </ligand>
</feature>
<dbReference type="AlphaFoldDB" id="E1YBB4"/>
<keyword evidence="3 9" id="KW-0479">Metal-binding</keyword>
<evidence type="ECO:0000259" key="14">
    <source>
        <dbReference type="Pfam" id="PF02581"/>
    </source>
</evidence>
<keyword evidence="2 9" id="KW-0808">Transferase</keyword>
<dbReference type="GO" id="GO:0009030">
    <property type="term" value="F:thiamine-phosphate kinase activity"/>
    <property type="evidence" value="ECO:0007669"/>
    <property type="project" value="UniProtKB-UniRule"/>
</dbReference>
<comment type="pathway">
    <text evidence="10">Cofactor biosynthesis; thiamine diphosphate biosynthesis; thiamine diphosphate from thiamine phosphate: step 1/1.</text>
</comment>
<dbReference type="InterPro" id="IPR016188">
    <property type="entry name" value="PurM-like_N"/>
</dbReference>
<feature type="binding site" evidence="10">
    <location>
        <position position="252"/>
    </location>
    <ligand>
        <name>Mg(2+)</name>
        <dbReference type="ChEBI" id="CHEBI:18420"/>
        <label>4</label>
    </ligand>
</feature>
<proteinExistence type="inferred from homology"/>
<comment type="catalytic activity">
    <reaction evidence="7 9 11">
        <text>2-(2-carboxy-4-methylthiazol-5-yl)ethyl phosphate + 4-amino-2-methyl-5-(diphosphooxymethyl)pyrimidine + 2 H(+) = thiamine phosphate + CO2 + diphosphate</text>
        <dbReference type="Rhea" id="RHEA:47848"/>
        <dbReference type="ChEBI" id="CHEBI:15378"/>
        <dbReference type="ChEBI" id="CHEBI:16526"/>
        <dbReference type="ChEBI" id="CHEBI:33019"/>
        <dbReference type="ChEBI" id="CHEBI:37575"/>
        <dbReference type="ChEBI" id="CHEBI:57841"/>
        <dbReference type="ChEBI" id="CHEBI:62890"/>
        <dbReference type="EC" id="2.5.1.3"/>
    </reaction>
</comment>
<feature type="binding site" evidence="10">
    <location>
        <position position="296"/>
    </location>
    <ligand>
        <name>Mg(2+)</name>
        <dbReference type="ChEBI" id="CHEBI:18420"/>
        <label>3</label>
    </ligand>
</feature>
<feature type="binding site" evidence="10">
    <location>
        <position position="431"/>
    </location>
    <ligand>
        <name>Mg(2+)</name>
        <dbReference type="ChEBI" id="CHEBI:18420"/>
        <label>3</label>
    </ligand>
</feature>
<feature type="binding site" evidence="10">
    <location>
        <position position="326"/>
    </location>
    <ligand>
        <name>ATP</name>
        <dbReference type="ChEBI" id="CHEBI:30616"/>
    </ligand>
</feature>
<feature type="binding site" evidence="10">
    <location>
        <position position="274"/>
    </location>
    <ligand>
        <name>substrate</name>
    </ligand>
</feature>
<dbReference type="InterPro" id="IPR036676">
    <property type="entry name" value="PurM-like_C_sf"/>
</dbReference>
<sequence>MFGKNLKKALRFYFITDDSAPVLTPSEQAKIAIRAGAGAIQYRNKSFTSMYYDEASEIRDLCRCNGVLFIVNDNILLAKLLKADGVHLGQYDESSAAARKILGPDAIVGISVSTPEELYKSNISNCDYIGTGPVFFTGTKKDAKKVIGLFGLKSVAEKSCLPVVAIGGIDASSAPSCFAGGAAGVAVISAISRAPDPLNSALKLGEACFCSSRSYIESPWSHDAGPGEFGLIEKLIKNIPAHPEAIVSPGDDACLLSAISNPVITSDTQREGVHFLLNRQTPEEIGIKAVEITLSDLAACYARPVALFINLCLPSYVSGNTVEEIYKGVLNALNKHECALAGGNISSGSELALDLFAIGEARKDLFPKRLNAKPGYGLYCTGPLGLARAGLELLNNNDTDFPDLVLKFKFPKARFDAAHILANAGIDCVMDISDGLYGDAGHIAKASQVTIELDLNSCPFDPSLLLFCQKYGRKTEEIIVEGGEDYELLFACHPDTYKTIADKLKTSFQAGRCLAFNGKHIISPFGTGSFRHGKK</sequence>
<dbReference type="GO" id="GO:0009229">
    <property type="term" value="P:thiamine diphosphate biosynthetic process"/>
    <property type="evidence" value="ECO:0007669"/>
    <property type="project" value="UniProtKB-UniRule"/>
</dbReference>
<feature type="binding site" evidence="10">
    <location>
        <position position="296"/>
    </location>
    <ligand>
        <name>Mg(2+)</name>
        <dbReference type="ChEBI" id="CHEBI:18420"/>
        <label>2</label>
    </ligand>
</feature>
<dbReference type="NCBIfam" id="TIGR00693">
    <property type="entry name" value="thiE"/>
    <property type="match status" value="1"/>
</dbReference>
<comment type="similarity">
    <text evidence="9 11">Belongs to the thiamine-phosphate synthase family.</text>
</comment>
<comment type="function">
    <text evidence="9">Condenses 4-methyl-5-(beta-hydroxyethyl)thiazole monophosphate (THZ-P) and 2-methyl-4-amino-5-hydroxymethyl pyrimidine pyrophosphate (HMP-PP) to form thiamine monophosphate (TMP).</text>
</comment>
<dbReference type="InterPro" id="IPR013785">
    <property type="entry name" value="Aldolase_TIM"/>
</dbReference>
<evidence type="ECO:0000256" key="5">
    <source>
        <dbReference type="ARBA" id="ARBA00022977"/>
    </source>
</evidence>
<gene>
    <name evidence="9" type="primary">thiE</name>
    <name evidence="10" type="synonym">thiL</name>
    <name evidence="15" type="ORF">N47_C18490</name>
</gene>
<dbReference type="GO" id="GO:0004789">
    <property type="term" value="F:thiamine-phosphate diphosphorylase activity"/>
    <property type="evidence" value="ECO:0007669"/>
    <property type="project" value="UniProtKB-UniRule"/>
</dbReference>
<dbReference type="InterPro" id="IPR036921">
    <property type="entry name" value="PurM-like_N_sf"/>
</dbReference>
<evidence type="ECO:0000256" key="10">
    <source>
        <dbReference type="HAMAP-Rule" id="MF_02128"/>
    </source>
</evidence>
<evidence type="ECO:0000256" key="6">
    <source>
        <dbReference type="ARBA" id="ARBA00047334"/>
    </source>
</evidence>
<feature type="binding site" evidence="10">
    <location>
        <begin position="343"/>
        <end position="344"/>
    </location>
    <ligand>
        <name>ATP</name>
        <dbReference type="ChEBI" id="CHEBI:30616"/>
    </ligand>
</feature>
<reference evidence="15" key="1">
    <citation type="journal article" date="2011" name="Environ. Microbiol.">
        <title>Genomic insights into the metabolic potential of the polycyclic aromatic hydrocarbon degrading sulfate-reducing Deltaproteobacterium N47.</title>
        <authorList>
            <person name="Bergmann F."/>
            <person name="Selesi D."/>
            <person name="Weinmaier T."/>
            <person name="Tischler P."/>
            <person name="Rattei T."/>
            <person name="Meckenstock R.U."/>
        </authorList>
    </citation>
    <scope>NUCLEOTIDE SEQUENCE</scope>
</reference>
<feature type="binding site" evidence="10">
    <location>
        <position position="296"/>
    </location>
    <ligand>
        <name>Mg(2+)</name>
        <dbReference type="ChEBI" id="CHEBI:18420"/>
        <label>4</label>
    </ligand>
</feature>
<evidence type="ECO:0000256" key="2">
    <source>
        <dbReference type="ARBA" id="ARBA00022679"/>
    </source>
</evidence>
<dbReference type="SUPFAM" id="SSF55326">
    <property type="entry name" value="PurM N-terminal domain-like"/>
    <property type="match status" value="1"/>
</dbReference>
<dbReference type="PANTHER" id="PTHR30270:SF0">
    <property type="entry name" value="THIAMINE-MONOPHOSPHATE KINASE"/>
    <property type="match status" value="1"/>
</dbReference>
<feature type="binding site" evidence="9">
    <location>
        <position position="140"/>
    </location>
    <ligand>
        <name>4-amino-2-methyl-5-(diphosphooxymethyl)pyrimidine</name>
        <dbReference type="ChEBI" id="CHEBI:57841"/>
    </ligand>
</feature>
<feature type="binding site" evidence="9">
    <location>
        <position position="92"/>
    </location>
    <ligand>
        <name>Mg(2+)</name>
        <dbReference type="ChEBI" id="CHEBI:18420"/>
    </ligand>
</feature>
<feature type="domain" description="Thiamine phosphate synthase/TenI" evidence="14">
    <location>
        <begin position="12"/>
        <end position="191"/>
    </location>
</feature>
<comment type="pathway">
    <text evidence="1 9 12">Cofactor biosynthesis; thiamine diphosphate biosynthesis; thiamine phosphate from 4-amino-2-methyl-5-diphosphomethylpyrimidine and 4-methyl-5-(2-phosphoethyl)-thiazole: step 1/1.</text>
</comment>
<keyword evidence="10" id="KW-0547">Nucleotide-binding</keyword>
<feature type="binding site" evidence="10">
    <location>
        <position position="265"/>
    </location>
    <ligand>
        <name>Mg(2+)</name>
        <dbReference type="ChEBI" id="CHEBI:18420"/>
        <label>4</label>
    </ligand>
</feature>
<feature type="binding site" evidence="10">
    <location>
        <position position="484"/>
    </location>
    <ligand>
        <name>substrate</name>
    </ligand>
</feature>